<keyword evidence="2" id="KW-0012">Acyltransferase</keyword>
<dbReference type="OrthoDB" id="9789605at2"/>
<protein>
    <submittedName>
        <fullName evidence="4">Ribosomal protein S18 acetylase RimI and related acetyltransferases</fullName>
    </submittedName>
</protein>
<name>A0A0K6HZW8_9BURK</name>
<evidence type="ECO:0000256" key="1">
    <source>
        <dbReference type="ARBA" id="ARBA00022679"/>
    </source>
</evidence>
<organism evidence="4 5">
    <name type="scientific">Thiomonas bhubaneswarensis</name>
    <dbReference type="NCBI Taxonomy" id="339866"/>
    <lineage>
        <taxon>Bacteria</taxon>
        <taxon>Pseudomonadati</taxon>
        <taxon>Pseudomonadota</taxon>
        <taxon>Betaproteobacteria</taxon>
        <taxon>Burkholderiales</taxon>
        <taxon>Thiomonas</taxon>
    </lineage>
</organism>
<evidence type="ECO:0000259" key="3">
    <source>
        <dbReference type="PROSITE" id="PS51186"/>
    </source>
</evidence>
<proteinExistence type="predicted"/>
<dbReference type="PANTHER" id="PTHR43877">
    <property type="entry name" value="AMINOALKYLPHOSPHONATE N-ACETYLTRANSFERASE-RELATED-RELATED"/>
    <property type="match status" value="1"/>
</dbReference>
<dbReference type="SUPFAM" id="SSF55729">
    <property type="entry name" value="Acyl-CoA N-acyltransferases (Nat)"/>
    <property type="match status" value="1"/>
</dbReference>
<dbReference type="RefSeq" id="WP_055450291.1">
    <property type="nucleotide sequence ID" value="NZ_CYHF01000004.1"/>
</dbReference>
<keyword evidence="4" id="KW-0689">Ribosomal protein</keyword>
<keyword evidence="1 4" id="KW-0808">Transferase</keyword>
<sequence>MTAPDVRIRQATAVDAVAVAGLIGALLAEIIEAIGAKVFDFDVEASALSLSKLIGSGRYTAFVAANVDGKAVGVITLSESCALYAGGLFGTIPEFYVEPGWRSRGVGAALADAARAHARSLGWPRLEVTTPPLPEFDRTLAFYERCGFAVTGGRKLKIDVQP</sequence>
<dbReference type="GO" id="GO:0005840">
    <property type="term" value="C:ribosome"/>
    <property type="evidence" value="ECO:0007669"/>
    <property type="project" value="UniProtKB-KW"/>
</dbReference>
<gene>
    <name evidence="4" type="ORF">Ga0061069_104141</name>
</gene>
<dbReference type="Proteomes" id="UP000183649">
    <property type="component" value="Unassembled WGS sequence"/>
</dbReference>
<keyword evidence="4" id="KW-0687">Ribonucleoprotein</keyword>
<accession>A0A0K6HZW8</accession>
<dbReference type="InterPro" id="IPR016181">
    <property type="entry name" value="Acyl_CoA_acyltransferase"/>
</dbReference>
<dbReference type="Pfam" id="PF13508">
    <property type="entry name" value="Acetyltransf_7"/>
    <property type="match status" value="1"/>
</dbReference>
<feature type="domain" description="N-acetyltransferase" evidence="3">
    <location>
        <begin position="6"/>
        <end position="162"/>
    </location>
</feature>
<evidence type="ECO:0000313" key="4">
    <source>
        <dbReference type="EMBL" id="CUA96454.1"/>
    </source>
</evidence>
<evidence type="ECO:0000313" key="5">
    <source>
        <dbReference type="Proteomes" id="UP000183649"/>
    </source>
</evidence>
<dbReference type="STRING" id="339866.GCA_001418255_01375"/>
<evidence type="ECO:0000256" key="2">
    <source>
        <dbReference type="ARBA" id="ARBA00023315"/>
    </source>
</evidence>
<dbReference type="EMBL" id="CYHF01000004">
    <property type="protein sequence ID" value="CUA96454.1"/>
    <property type="molecule type" value="Genomic_DNA"/>
</dbReference>
<keyword evidence="5" id="KW-1185">Reference proteome</keyword>
<dbReference type="InterPro" id="IPR000182">
    <property type="entry name" value="GNAT_dom"/>
</dbReference>
<dbReference type="AlphaFoldDB" id="A0A0K6HZW8"/>
<reference evidence="5" key="1">
    <citation type="submission" date="2015-08" db="EMBL/GenBank/DDBJ databases">
        <authorList>
            <person name="Varghese N."/>
        </authorList>
    </citation>
    <scope>NUCLEOTIDE SEQUENCE [LARGE SCALE GENOMIC DNA]</scope>
    <source>
        <strain evidence="5">DSM 18181</strain>
    </source>
</reference>
<dbReference type="GO" id="GO:0016747">
    <property type="term" value="F:acyltransferase activity, transferring groups other than amino-acyl groups"/>
    <property type="evidence" value="ECO:0007669"/>
    <property type="project" value="InterPro"/>
</dbReference>
<dbReference type="InterPro" id="IPR050832">
    <property type="entry name" value="Bact_Acetyltransf"/>
</dbReference>
<dbReference type="Gene3D" id="3.40.630.30">
    <property type="match status" value="1"/>
</dbReference>
<dbReference type="PROSITE" id="PS51186">
    <property type="entry name" value="GNAT"/>
    <property type="match status" value="1"/>
</dbReference>